<dbReference type="OrthoDB" id="9781349at2"/>
<organism evidence="3 4">
    <name type="scientific">Oceanisphaera profunda</name>
    <dbReference type="NCBI Taxonomy" id="1416627"/>
    <lineage>
        <taxon>Bacteria</taxon>
        <taxon>Pseudomonadati</taxon>
        <taxon>Pseudomonadota</taxon>
        <taxon>Gammaproteobacteria</taxon>
        <taxon>Aeromonadales</taxon>
        <taxon>Aeromonadaceae</taxon>
        <taxon>Oceanisphaera</taxon>
    </lineage>
</organism>
<keyword evidence="4" id="KW-1185">Reference proteome</keyword>
<proteinExistence type="predicted"/>
<evidence type="ECO:0000313" key="3">
    <source>
        <dbReference type="EMBL" id="ART82450.1"/>
    </source>
</evidence>
<dbReference type="RefSeq" id="WP_087035895.1">
    <property type="nucleotide sequence ID" value="NZ_CP021377.1"/>
</dbReference>
<keyword evidence="1" id="KW-0472">Membrane</keyword>
<dbReference type="PANTHER" id="PTHR35342:SF5">
    <property type="entry name" value="TRICARBOXYLIC TRANSPORT PROTEIN"/>
    <property type="match status" value="1"/>
</dbReference>
<name>A0A1Y0D4J7_9GAMM</name>
<dbReference type="Proteomes" id="UP000243937">
    <property type="component" value="Chromosome"/>
</dbReference>
<feature type="transmembrane region" description="Helical" evidence="1">
    <location>
        <begin position="202"/>
        <end position="221"/>
    </location>
</feature>
<gene>
    <name evidence="3" type="ORF">CBP31_07275</name>
</gene>
<keyword evidence="1" id="KW-0812">Transmembrane</keyword>
<feature type="transmembrane region" description="Helical" evidence="1">
    <location>
        <begin position="107"/>
        <end position="130"/>
    </location>
</feature>
<feature type="transmembrane region" description="Helical" evidence="1">
    <location>
        <begin position="44"/>
        <end position="68"/>
    </location>
</feature>
<accession>A0A1Y0D4J7</accession>
<evidence type="ECO:0000259" key="2">
    <source>
        <dbReference type="Pfam" id="PF01970"/>
    </source>
</evidence>
<dbReference type="Pfam" id="PF01970">
    <property type="entry name" value="TctA"/>
    <property type="match status" value="1"/>
</dbReference>
<feature type="transmembrane region" description="Helical" evidence="1">
    <location>
        <begin position="326"/>
        <end position="347"/>
    </location>
</feature>
<keyword evidence="1" id="KW-1133">Transmembrane helix</keyword>
<reference evidence="3 4" key="1">
    <citation type="journal article" date="2014" name="Int. J. Syst. Evol. Microbiol.">
        <title>Oceanisphaera profunda sp. nov., a marine bacterium isolated from deep-sea sediment, and emended description of the genus Oceanisphaera.</title>
        <authorList>
            <person name="Xu Z."/>
            <person name="Zhang X.Y."/>
            <person name="Su H.N."/>
            <person name="Yu Z.C."/>
            <person name="Liu C."/>
            <person name="Li H."/>
            <person name="Chen X.L."/>
            <person name="Song X.Y."/>
            <person name="Xie B.B."/>
            <person name="Qin Q.L."/>
            <person name="Zhou B.C."/>
            <person name="Shi M."/>
            <person name="Huang Y."/>
            <person name="Zhang Y.Z."/>
        </authorList>
    </citation>
    <scope>NUCLEOTIDE SEQUENCE [LARGE SCALE GENOMIC DNA]</scope>
    <source>
        <strain evidence="3 4">SM1222</strain>
    </source>
</reference>
<dbReference type="PANTHER" id="PTHR35342">
    <property type="entry name" value="TRICARBOXYLIC TRANSPORT PROTEIN"/>
    <property type="match status" value="1"/>
</dbReference>
<feature type="domain" description="DUF112" evidence="2">
    <location>
        <begin position="18"/>
        <end position="437"/>
    </location>
</feature>
<feature type="transmembrane region" description="Helical" evidence="1">
    <location>
        <begin position="388"/>
        <end position="406"/>
    </location>
</feature>
<feature type="transmembrane region" description="Helical" evidence="1">
    <location>
        <begin position="136"/>
        <end position="157"/>
    </location>
</feature>
<protein>
    <recommendedName>
        <fullName evidence="2">DUF112 domain-containing protein</fullName>
    </recommendedName>
</protein>
<evidence type="ECO:0000256" key="1">
    <source>
        <dbReference type="SAM" id="Phobius"/>
    </source>
</evidence>
<feature type="transmembrane region" description="Helical" evidence="1">
    <location>
        <begin position="468"/>
        <end position="489"/>
    </location>
</feature>
<dbReference type="EMBL" id="CP021377">
    <property type="protein sequence ID" value="ART82450.1"/>
    <property type="molecule type" value="Genomic_DNA"/>
</dbReference>
<evidence type="ECO:0000313" key="4">
    <source>
        <dbReference type="Proteomes" id="UP000243937"/>
    </source>
</evidence>
<dbReference type="AlphaFoldDB" id="A0A1Y0D4J7"/>
<sequence length="502" mass="51962">MLDALSIGLLTASQPSMLLAAFVGVTIGVFIGMLPGLTSTMGVALLIPVTFSFPPAVGLALLGGIYLASTFSGSISAILLNIPGTPSAVATCQDGYPMSRNGKAGRAIGLSVFASCIGGIFSAIVLLFMAPMLSEFSLMLGAPEYFLLALFGVTIIASLSEGSMLKSMIGGVLGLIISLIGMHSLTGEMRLTLGQPSLYDGIPLVITLIGLYSIPEVVNILSEKSSAKKRENSEFTGALSALKGVLAQRLNVLRSSVIGTVIGIIPGAGQSIASFIAYDAAKRSSRTPEQFGKGSEEGLVAAETANNAVTGGSLVPLLTLGVPGNAVSAVLMGGLIIHGLTPGPILFDNSPDIAYGFIFSLLFSNLMFVPIGLLVAKYCIKVILLPKEVLAASILTLAVIGSYAIRGQVSDIGLMLGIGVIGYLFMFFSVSRAPMVLGLVLGTMAESNLSRALTLVRGDVGELLVQFITRPFSLVLVVLCLASIIMGYLKSRRASQDGQETA</sequence>
<feature type="transmembrane region" description="Helical" evidence="1">
    <location>
        <begin position="164"/>
        <end position="182"/>
    </location>
</feature>
<feature type="transmembrane region" description="Helical" evidence="1">
    <location>
        <begin position="353"/>
        <end position="376"/>
    </location>
</feature>
<dbReference type="KEGG" id="opf:CBP31_07275"/>
<dbReference type="InterPro" id="IPR002823">
    <property type="entry name" value="DUF112_TM"/>
</dbReference>